<dbReference type="InterPro" id="IPR000626">
    <property type="entry name" value="Ubiquitin-like_dom"/>
</dbReference>
<feature type="domain" description="Ubiquitin-like" evidence="1">
    <location>
        <begin position="47"/>
        <end position="106"/>
    </location>
</feature>
<dbReference type="PROSITE" id="PS50053">
    <property type="entry name" value="UBIQUITIN_2"/>
    <property type="match status" value="1"/>
</dbReference>
<evidence type="ECO:0000259" key="1">
    <source>
        <dbReference type="PROSITE" id="PS50053"/>
    </source>
</evidence>
<protein>
    <recommendedName>
        <fullName evidence="1">Ubiquitin-like domain-containing protein</fullName>
    </recommendedName>
</protein>
<comment type="caution">
    <text evidence="2">The sequence shown here is derived from an EMBL/GenBank/DDBJ whole genome shotgun (WGS) entry which is preliminary data.</text>
</comment>
<accession>A0A812J1S0</accession>
<name>A0A812J1S0_9DINO</name>
<dbReference type="OrthoDB" id="443091at2759"/>
<keyword evidence="3" id="KW-1185">Reference proteome</keyword>
<evidence type="ECO:0000313" key="3">
    <source>
        <dbReference type="Proteomes" id="UP000601435"/>
    </source>
</evidence>
<reference evidence="2" key="1">
    <citation type="submission" date="2021-02" db="EMBL/GenBank/DDBJ databases">
        <authorList>
            <person name="Dougan E. K."/>
            <person name="Rhodes N."/>
            <person name="Thang M."/>
            <person name="Chan C."/>
        </authorList>
    </citation>
    <scope>NUCLEOTIDE SEQUENCE</scope>
</reference>
<proteinExistence type="predicted"/>
<gene>
    <name evidence="2" type="ORF">SNEC2469_LOCUS1054</name>
</gene>
<sequence length="212" mass="22779">MYLVIHIDPSLLPTTHKAGQRRICAAGLHGISGGLCSQAVPRRLPCESRDSIQNVKGFITELYGVPFLRQNLYFNGVLLHDDGITLDSLGIDDEDELAVRPKRRQGALLRGAAAASRAARSGSWSTGEARGSFEAQKVLQLPGGDVAFQVPGRPSNMSLTMCCDGPVLRNWALRMQSLFLDGRADACAVTASIALVRINCCAVLAGLQRTFS</sequence>
<dbReference type="SUPFAM" id="SSF54236">
    <property type="entry name" value="Ubiquitin-like"/>
    <property type="match status" value="1"/>
</dbReference>
<dbReference type="Gene3D" id="3.10.20.90">
    <property type="entry name" value="Phosphatidylinositol 3-kinase Catalytic Subunit, Chain A, domain 1"/>
    <property type="match status" value="1"/>
</dbReference>
<dbReference type="EMBL" id="CAJNJA010005382">
    <property type="protein sequence ID" value="CAE7189403.1"/>
    <property type="molecule type" value="Genomic_DNA"/>
</dbReference>
<dbReference type="Proteomes" id="UP000601435">
    <property type="component" value="Unassembled WGS sequence"/>
</dbReference>
<dbReference type="InterPro" id="IPR029071">
    <property type="entry name" value="Ubiquitin-like_domsf"/>
</dbReference>
<evidence type="ECO:0000313" key="2">
    <source>
        <dbReference type="EMBL" id="CAE7189403.1"/>
    </source>
</evidence>
<organism evidence="2 3">
    <name type="scientific">Symbiodinium necroappetens</name>
    <dbReference type="NCBI Taxonomy" id="1628268"/>
    <lineage>
        <taxon>Eukaryota</taxon>
        <taxon>Sar</taxon>
        <taxon>Alveolata</taxon>
        <taxon>Dinophyceae</taxon>
        <taxon>Suessiales</taxon>
        <taxon>Symbiodiniaceae</taxon>
        <taxon>Symbiodinium</taxon>
    </lineage>
</organism>
<dbReference type="CDD" id="cd17039">
    <property type="entry name" value="Ubl_ubiquitin_like"/>
    <property type="match status" value="1"/>
</dbReference>
<dbReference type="AlphaFoldDB" id="A0A812J1S0"/>